<accession>A0A645EHG5</accession>
<dbReference type="AlphaFoldDB" id="A0A645EHG5"/>
<feature type="transmembrane region" description="Helical" evidence="1">
    <location>
        <begin position="12"/>
        <end position="34"/>
    </location>
</feature>
<keyword evidence="1" id="KW-1133">Transmembrane helix</keyword>
<dbReference type="EMBL" id="VSSQ01046081">
    <property type="protein sequence ID" value="MPN00033.1"/>
    <property type="molecule type" value="Genomic_DNA"/>
</dbReference>
<dbReference type="Pfam" id="PF02588">
    <property type="entry name" value="YitT_membrane"/>
    <property type="match status" value="1"/>
</dbReference>
<feature type="transmembrane region" description="Helical" evidence="1">
    <location>
        <begin position="84"/>
        <end position="102"/>
    </location>
</feature>
<name>A0A645EHG5_9ZZZZ</name>
<keyword evidence="1" id="KW-0472">Membrane</keyword>
<evidence type="ECO:0000256" key="1">
    <source>
        <dbReference type="SAM" id="Phobius"/>
    </source>
</evidence>
<keyword evidence="1" id="KW-0812">Transmembrane</keyword>
<comment type="caution">
    <text evidence="2">The sequence shown here is derived from an EMBL/GenBank/DDBJ whole genome shotgun (WGS) entry which is preliminary data.</text>
</comment>
<proteinExistence type="predicted"/>
<gene>
    <name evidence="2" type="ORF">SDC9_147227</name>
</gene>
<organism evidence="2">
    <name type="scientific">bioreactor metagenome</name>
    <dbReference type="NCBI Taxonomy" id="1076179"/>
    <lineage>
        <taxon>unclassified sequences</taxon>
        <taxon>metagenomes</taxon>
        <taxon>ecological metagenomes</taxon>
    </lineage>
</organism>
<evidence type="ECO:0000313" key="2">
    <source>
        <dbReference type="EMBL" id="MPN00033.1"/>
    </source>
</evidence>
<sequence>MFTVFHSISFAVQLPLAVNVLFASVLVGSGYYFCISAKSTAVGFDTVAIILKKYNPKINLAWTMWMINISVLLLGLITYGVLSVITGIIFTCIQAYTLNVLLKRSHNQTV</sequence>
<reference evidence="2" key="1">
    <citation type="submission" date="2019-08" db="EMBL/GenBank/DDBJ databases">
        <authorList>
            <person name="Kucharzyk K."/>
            <person name="Murdoch R.W."/>
            <person name="Higgins S."/>
            <person name="Loffler F."/>
        </authorList>
    </citation>
    <scope>NUCLEOTIDE SEQUENCE</scope>
</reference>
<feature type="transmembrane region" description="Helical" evidence="1">
    <location>
        <begin position="60"/>
        <end position="78"/>
    </location>
</feature>
<protein>
    <submittedName>
        <fullName evidence="2">Uncharacterized protein</fullName>
    </submittedName>
</protein>
<dbReference type="InterPro" id="IPR003740">
    <property type="entry name" value="YitT"/>
</dbReference>